<keyword evidence="5 11" id="KW-0472">Membrane</keyword>
<dbReference type="InterPro" id="IPR003817">
    <property type="entry name" value="PS_Dcarbxylase"/>
</dbReference>
<accession>A0ABY6NYQ0</accession>
<dbReference type="EC" id="4.1.1.65" evidence="11"/>
<keyword evidence="3 11" id="KW-0210">Decarboxylase</keyword>
<evidence type="ECO:0000256" key="9">
    <source>
        <dbReference type="ARBA" id="ARBA00023264"/>
    </source>
</evidence>
<comment type="function">
    <text evidence="11">Catalyzes the formation of phosphatidylethanolamine (PtdEtn) from phosphatidylserine (PtdSer).</text>
</comment>
<sequence>MARRPKQPDPPTGAAHLVGLVRSVVPPLNPAGRPFVLVPAVLAVLGRRSPALRRTATVAALACAAFFREPARVAPQRPGLVVAPADGVVALQDTAVPPAELGLGSAPVPRVSVFLSVLDVHVQRSPVGGTVSRVVHTPGTFLSADLPAASTDNERTCVLLRTDDGQEVGVVQIAGLIARRIVCHLAEGDRTERGATYGLIRFGSRVDTYLPVGSRVLVDVGQRMVGAETVLAELP</sequence>
<dbReference type="RefSeq" id="WP_265382456.1">
    <property type="nucleotide sequence ID" value="NZ_CP110615.1"/>
</dbReference>
<dbReference type="PANTHER" id="PTHR35809:SF1">
    <property type="entry name" value="ARCHAETIDYLSERINE DECARBOXYLASE PROENZYME-RELATED"/>
    <property type="match status" value="1"/>
</dbReference>
<evidence type="ECO:0000256" key="11">
    <source>
        <dbReference type="HAMAP-Rule" id="MF_00664"/>
    </source>
</evidence>
<comment type="catalytic activity">
    <reaction evidence="11">
        <text>a 1,2-diacyl-sn-glycero-3-phospho-L-serine + H(+) = a 1,2-diacyl-sn-glycero-3-phosphoethanolamine + CO2</text>
        <dbReference type="Rhea" id="RHEA:20828"/>
        <dbReference type="ChEBI" id="CHEBI:15378"/>
        <dbReference type="ChEBI" id="CHEBI:16526"/>
        <dbReference type="ChEBI" id="CHEBI:57262"/>
        <dbReference type="ChEBI" id="CHEBI:64612"/>
        <dbReference type="EC" id="4.1.1.65"/>
    </reaction>
</comment>
<evidence type="ECO:0000256" key="2">
    <source>
        <dbReference type="ARBA" id="ARBA00022516"/>
    </source>
</evidence>
<keyword evidence="7 11" id="KW-0594">Phospholipid biosynthesis</keyword>
<evidence type="ECO:0000256" key="1">
    <source>
        <dbReference type="ARBA" id="ARBA00022475"/>
    </source>
</evidence>
<keyword evidence="9 11" id="KW-1208">Phospholipid metabolism</keyword>
<comment type="subunit">
    <text evidence="11">Heterodimer of a large membrane-associated beta subunit and a small pyruvoyl-containing alpha subunit.</text>
</comment>
<reference evidence="12" key="1">
    <citation type="submission" date="2022-10" db="EMBL/GenBank/DDBJ databases">
        <title>Rhodococcus sp.75.</title>
        <authorList>
            <person name="Sun M."/>
        </authorList>
    </citation>
    <scope>NUCLEOTIDE SEQUENCE</scope>
    <source>
        <strain evidence="12">75</strain>
    </source>
</reference>
<comment type="cofactor">
    <cofactor evidence="11">
        <name>pyruvate</name>
        <dbReference type="ChEBI" id="CHEBI:15361"/>
    </cofactor>
    <text evidence="11">Binds 1 pyruvoyl group covalently per subunit.</text>
</comment>
<dbReference type="NCBIfam" id="NF003679">
    <property type="entry name" value="PRK05305.1-3"/>
    <property type="match status" value="1"/>
</dbReference>
<proteinExistence type="inferred from homology"/>
<evidence type="ECO:0000256" key="5">
    <source>
        <dbReference type="ARBA" id="ARBA00023136"/>
    </source>
</evidence>
<dbReference type="EMBL" id="CP110615">
    <property type="protein sequence ID" value="UZJ24349.1"/>
    <property type="molecule type" value="Genomic_DNA"/>
</dbReference>
<evidence type="ECO:0000256" key="10">
    <source>
        <dbReference type="ARBA" id="ARBA00023317"/>
    </source>
</evidence>
<organism evidence="12 13">
    <name type="scientific">Rhodococcus antarcticus</name>
    <dbReference type="NCBI Taxonomy" id="2987751"/>
    <lineage>
        <taxon>Bacteria</taxon>
        <taxon>Bacillati</taxon>
        <taxon>Actinomycetota</taxon>
        <taxon>Actinomycetes</taxon>
        <taxon>Mycobacteriales</taxon>
        <taxon>Nocardiaceae</taxon>
        <taxon>Rhodococcus</taxon>
    </lineage>
</organism>
<keyword evidence="6 11" id="KW-0865">Zymogen</keyword>
<evidence type="ECO:0000256" key="6">
    <source>
        <dbReference type="ARBA" id="ARBA00023145"/>
    </source>
</evidence>
<keyword evidence="8 11" id="KW-0456">Lyase</keyword>
<keyword evidence="10 11" id="KW-0670">Pyruvate</keyword>
<evidence type="ECO:0000256" key="8">
    <source>
        <dbReference type="ARBA" id="ARBA00023239"/>
    </source>
</evidence>
<feature type="site" description="Cleavage (non-hydrolytic); by autocatalysis" evidence="11">
    <location>
        <begin position="203"/>
        <end position="204"/>
    </location>
</feature>
<comment type="subcellular location">
    <subcellularLocation>
        <location evidence="11">Cell membrane</location>
        <topology evidence="11">Peripheral membrane protein</topology>
    </subcellularLocation>
</comment>
<evidence type="ECO:0000313" key="13">
    <source>
        <dbReference type="Proteomes" id="UP001164965"/>
    </source>
</evidence>
<comment type="similarity">
    <text evidence="11">Belongs to the phosphatidylserine decarboxylase family. PSD-A subfamily.</text>
</comment>
<feature type="chain" id="PRO_5044920891" description="Phosphatidylserine decarboxylase beta chain" evidence="11">
    <location>
        <begin position="1"/>
        <end position="203"/>
    </location>
</feature>
<keyword evidence="4 11" id="KW-0443">Lipid metabolism</keyword>
<feature type="chain" id="PRO_5044920892" description="Phosphatidylserine decarboxylase alpha chain" evidence="11">
    <location>
        <begin position="204"/>
        <end position="235"/>
    </location>
</feature>
<evidence type="ECO:0000256" key="4">
    <source>
        <dbReference type="ARBA" id="ARBA00023098"/>
    </source>
</evidence>
<dbReference type="Pfam" id="PF02666">
    <property type="entry name" value="PS_Dcarbxylase"/>
    <property type="match status" value="1"/>
</dbReference>
<comment type="pathway">
    <text evidence="11">Phospholipid metabolism; phosphatidylethanolamine biosynthesis; phosphatidylethanolamine from CDP-diacylglycerol: step 2/2.</text>
</comment>
<gene>
    <name evidence="11" type="primary">psd</name>
    <name evidence="12" type="ORF">RHODO2019_14515</name>
</gene>
<keyword evidence="2 11" id="KW-0444">Lipid biosynthesis</keyword>
<evidence type="ECO:0000313" key="12">
    <source>
        <dbReference type="EMBL" id="UZJ24349.1"/>
    </source>
</evidence>
<protein>
    <recommendedName>
        <fullName evidence="11">Phosphatidylserine decarboxylase proenzyme</fullName>
        <ecNumber evidence="11">4.1.1.65</ecNumber>
    </recommendedName>
    <component>
        <recommendedName>
            <fullName evidence="11">Phosphatidylserine decarboxylase alpha chain</fullName>
        </recommendedName>
    </component>
    <component>
        <recommendedName>
            <fullName evidence="11">Phosphatidylserine decarboxylase beta chain</fullName>
        </recommendedName>
    </component>
</protein>
<name>A0ABY6NYQ0_9NOCA</name>
<keyword evidence="13" id="KW-1185">Reference proteome</keyword>
<evidence type="ECO:0000256" key="3">
    <source>
        <dbReference type="ARBA" id="ARBA00022793"/>
    </source>
</evidence>
<dbReference type="GO" id="GO:0004609">
    <property type="term" value="F:phosphatidylserine decarboxylase activity"/>
    <property type="evidence" value="ECO:0007669"/>
    <property type="project" value="UniProtKB-EC"/>
</dbReference>
<dbReference type="Proteomes" id="UP001164965">
    <property type="component" value="Chromosome"/>
</dbReference>
<dbReference type="PANTHER" id="PTHR35809">
    <property type="entry name" value="ARCHAETIDYLSERINE DECARBOXYLASE PROENZYME-RELATED"/>
    <property type="match status" value="1"/>
</dbReference>
<dbReference type="InterPro" id="IPR033175">
    <property type="entry name" value="PSD-A"/>
</dbReference>
<keyword evidence="1 11" id="KW-1003">Cell membrane</keyword>
<feature type="active site" description="Schiff-base intermediate with substrate; via pyruvic acid" evidence="11">
    <location>
        <position position="204"/>
    </location>
</feature>
<feature type="modified residue" description="Pyruvic acid (Ser); by autocatalysis" evidence="11">
    <location>
        <position position="204"/>
    </location>
</feature>
<evidence type="ECO:0000256" key="7">
    <source>
        <dbReference type="ARBA" id="ARBA00023209"/>
    </source>
</evidence>
<dbReference type="HAMAP" id="MF_00664">
    <property type="entry name" value="PS_decarb_PSD_A"/>
    <property type="match status" value="1"/>
</dbReference>
<comment type="PTM">
    <text evidence="11">Is synthesized initially as an inactive proenzyme. Formation of the active enzyme involves a self-maturation process in which the active site pyruvoyl group is generated from an internal serine residue via an autocatalytic post-translational modification. Two non-identical subunits are generated from the proenzyme in this reaction, and the pyruvate is formed at the N-terminus of the alpha chain, which is derived from the carboxyl end of the proenzyme. The post-translation cleavage follows an unusual pathway, termed non-hydrolytic serinolysis, in which the side chain hydroxyl group of the serine supplies its oxygen atom to form the C-terminus of the beta chain, while the remainder of the serine residue undergoes an oxidative deamination to produce ammonia and the pyruvoyl prosthetic group on the alpha chain.</text>
</comment>